<evidence type="ECO:0000313" key="2">
    <source>
        <dbReference type="EMBL" id="GGD38281.1"/>
    </source>
</evidence>
<proteinExistence type="predicted"/>
<dbReference type="Proteomes" id="UP000598997">
    <property type="component" value="Unassembled WGS sequence"/>
</dbReference>
<accession>A0A916YBM9</accession>
<evidence type="ECO:0000313" key="3">
    <source>
        <dbReference type="Proteomes" id="UP000598997"/>
    </source>
</evidence>
<keyword evidence="1" id="KW-0812">Transmembrane</keyword>
<keyword evidence="1" id="KW-1133">Transmembrane helix</keyword>
<comment type="caution">
    <text evidence="2">The sequence shown here is derived from an EMBL/GenBank/DDBJ whole genome shotgun (WGS) entry which is preliminary data.</text>
</comment>
<organism evidence="2 3">
    <name type="scientific">Croceicoccus pelagius</name>
    <dbReference type="NCBI Taxonomy" id="1703341"/>
    <lineage>
        <taxon>Bacteria</taxon>
        <taxon>Pseudomonadati</taxon>
        <taxon>Pseudomonadota</taxon>
        <taxon>Alphaproteobacteria</taxon>
        <taxon>Sphingomonadales</taxon>
        <taxon>Erythrobacteraceae</taxon>
        <taxon>Croceicoccus</taxon>
    </lineage>
</organism>
<evidence type="ECO:0000256" key="1">
    <source>
        <dbReference type="SAM" id="Phobius"/>
    </source>
</evidence>
<keyword evidence="1" id="KW-0472">Membrane</keyword>
<dbReference type="EMBL" id="BMIO01000003">
    <property type="protein sequence ID" value="GGD38281.1"/>
    <property type="molecule type" value="Genomic_DNA"/>
</dbReference>
<feature type="transmembrane region" description="Helical" evidence="1">
    <location>
        <begin position="160"/>
        <end position="180"/>
    </location>
</feature>
<reference evidence="2 3" key="1">
    <citation type="journal article" date="2014" name="Int. J. Syst. Evol. Microbiol.">
        <title>Complete genome sequence of Corynebacterium casei LMG S-19264T (=DSM 44701T), isolated from a smear-ripened cheese.</title>
        <authorList>
            <consortium name="US DOE Joint Genome Institute (JGI-PGF)"/>
            <person name="Walter F."/>
            <person name="Albersmeier A."/>
            <person name="Kalinowski J."/>
            <person name="Ruckert C."/>
        </authorList>
    </citation>
    <scope>NUCLEOTIDE SEQUENCE [LARGE SCALE GENOMIC DNA]</scope>
    <source>
        <strain evidence="2 3">CGMCC 1.15358</strain>
    </source>
</reference>
<name>A0A916YBM9_9SPHN</name>
<keyword evidence="3" id="KW-1185">Reference proteome</keyword>
<dbReference type="OrthoDB" id="196672at2"/>
<protein>
    <submittedName>
        <fullName evidence="2">Uncharacterized protein</fullName>
    </submittedName>
</protein>
<gene>
    <name evidence="2" type="ORF">GCM10010989_10470</name>
</gene>
<sequence length="182" mass="21235">MVPEDPLWQRLEAYRIGPPDAEFTFAQRLARENGWDADYAERVVGEYRRFCYLAMRAGHEVTPSDQVDQAWHLHLTYSRDYWQRFCAEVLEAPLHHGPTAGGKAERDRYYRQYAQTLASYEKVFGPSPADIWPDANRRLYVDPLARRVQTRNYWMVPRRIGWAVMIVALLGISAMIVWGLDG</sequence>
<dbReference type="AlphaFoldDB" id="A0A916YBM9"/>